<dbReference type="GO" id="GO:0008803">
    <property type="term" value="F:bis(5'-nucleosyl)-tetraphosphatase (symmetrical) activity"/>
    <property type="evidence" value="ECO:0007669"/>
    <property type="project" value="TreeGrafter"/>
</dbReference>
<dbReference type="SUPFAM" id="SSF56300">
    <property type="entry name" value="Metallo-dependent phosphatases"/>
    <property type="match status" value="1"/>
</dbReference>
<dbReference type="AlphaFoldDB" id="A0A0W8FX18"/>
<reference evidence="2" key="1">
    <citation type="journal article" date="2015" name="Proc. Natl. Acad. Sci. U.S.A.">
        <title>Networks of energetic and metabolic interactions define dynamics in microbial communities.</title>
        <authorList>
            <person name="Embree M."/>
            <person name="Liu J.K."/>
            <person name="Al-Bassam M.M."/>
            <person name="Zengler K."/>
        </authorList>
    </citation>
    <scope>NUCLEOTIDE SEQUENCE</scope>
</reference>
<dbReference type="PANTHER" id="PTHR42850">
    <property type="entry name" value="METALLOPHOSPHOESTERASE"/>
    <property type="match status" value="1"/>
</dbReference>
<evidence type="ECO:0000259" key="1">
    <source>
        <dbReference type="Pfam" id="PF00149"/>
    </source>
</evidence>
<name>A0A0W8FX18_9ZZZZ</name>
<comment type="caution">
    <text evidence="2">The sequence shown here is derived from an EMBL/GenBank/DDBJ whole genome shotgun (WGS) entry which is preliminary data.</text>
</comment>
<evidence type="ECO:0000313" key="2">
    <source>
        <dbReference type="EMBL" id="KUG25432.1"/>
    </source>
</evidence>
<protein>
    <submittedName>
        <fullName evidence="2">Serine/threonine protein phosphatase</fullName>
    </submittedName>
</protein>
<dbReference type="Gene3D" id="3.60.21.10">
    <property type="match status" value="1"/>
</dbReference>
<dbReference type="InterPro" id="IPR004843">
    <property type="entry name" value="Calcineurin-like_PHP"/>
</dbReference>
<accession>A0A0W8FX18</accession>
<dbReference type="PANTHER" id="PTHR42850:SF4">
    <property type="entry name" value="ZINC-DEPENDENT ENDOPOLYPHOSPHATASE"/>
    <property type="match status" value="1"/>
</dbReference>
<dbReference type="Pfam" id="PF00149">
    <property type="entry name" value="Metallophos"/>
    <property type="match status" value="1"/>
</dbReference>
<dbReference type="InterPro" id="IPR050126">
    <property type="entry name" value="Ap4A_hydrolase"/>
</dbReference>
<dbReference type="InterPro" id="IPR006186">
    <property type="entry name" value="Ser/Thr-sp_prot-phosphatase"/>
</dbReference>
<sequence>MVAVIGDIHGCYHTLVELYNGIREKYNRIPIYTVGDLVDRGNHSYEVIKFVLDEKILFTPGNHDYMFYHFFKDPTSVFARSWIYNGNEMTLESYEAHEEALFNHIDAIKSAPLFYNLDDCFISHAGISQDFGNILTSDFKENLSVLNEIIFNNYRNDNGVLWTRNQLLDIGKMQVVGHTKQKEIVWDESANALYIDTGACVGNNLSAVIIENNEVIEVLSQKTNLNDII</sequence>
<gene>
    <name evidence="2" type="ORF">ASZ90_004749</name>
</gene>
<dbReference type="GO" id="GO:0110154">
    <property type="term" value="P:RNA decapping"/>
    <property type="evidence" value="ECO:0007669"/>
    <property type="project" value="TreeGrafter"/>
</dbReference>
<dbReference type="InterPro" id="IPR029052">
    <property type="entry name" value="Metallo-depent_PP-like"/>
</dbReference>
<dbReference type="GO" id="GO:0016791">
    <property type="term" value="F:phosphatase activity"/>
    <property type="evidence" value="ECO:0007669"/>
    <property type="project" value="TreeGrafter"/>
</dbReference>
<dbReference type="PRINTS" id="PR00114">
    <property type="entry name" value="STPHPHTASE"/>
</dbReference>
<dbReference type="GO" id="GO:0005737">
    <property type="term" value="C:cytoplasm"/>
    <property type="evidence" value="ECO:0007669"/>
    <property type="project" value="TreeGrafter"/>
</dbReference>
<organism evidence="2">
    <name type="scientific">hydrocarbon metagenome</name>
    <dbReference type="NCBI Taxonomy" id="938273"/>
    <lineage>
        <taxon>unclassified sequences</taxon>
        <taxon>metagenomes</taxon>
        <taxon>ecological metagenomes</taxon>
    </lineage>
</organism>
<feature type="domain" description="Calcineurin-like phosphoesterase" evidence="1">
    <location>
        <begin position="2"/>
        <end position="179"/>
    </location>
</feature>
<proteinExistence type="predicted"/>
<dbReference type="EMBL" id="LNQE01000687">
    <property type="protein sequence ID" value="KUG25432.1"/>
    <property type="molecule type" value="Genomic_DNA"/>
</dbReference>